<keyword evidence="1 3" id="KW-0378">Hydrolase</keyword>
<sequence length="281" mass="32414">MDFTKIKVIVFDLDGTLYEDTHHFEFQAARLKEKLPLEKQPLFEKDFLAVKENKHPLRIGRIYDALRDLILVYLENHVQEAYDWDGNKLPDEKVKELYPEPIEFNLETMVNVGDPWWTSTSIAVHYGLNSKLSYQAFLETRAYMMGPDFEMEPIEGFKEALEGIHSKVKLVLLTNSPQPDSEAILTKIGLDQLLDLKIFDGEKPTRTIARFEFVKNHYNVQYDEILSVGDNWINEIRPVQSLGCKTIFIDPHGLGNETSADLVVKRMGEVIPLLRAEQFIG</sequence>
<keyword evidence="4" id="KW-1185">Reference proteome</keyword>
<protein>
    <submittedName>
        <fullName evidence="3">HAD family hydrolase</fullName>
    </submittedName>
</protein>
<dbReference type="SUPFAM" id="SSF56784">
    <property type="entry name" value="HAD-like"/>
    <property type="match status" value="1"/>
</dbReference>
<dbReference type="InterPro" id="IPR036412">
    <property type="entry name" value="HAD-like_sf"/>
</dbReference>
<dbReference type="PANTHER" id="PTHR43434:SF1">
    <property type="entry name" value="PHOSPHOGLYCOLATE PHOSPHATASE"/>
    <property type="match status" value="1"/>
</dbReference>
<evidence type="ECO:0000256" key="2">
    <source>
        <dbReference type="ARBA" id="ARBA00022842"/>
    </source>
</evidence>
<dbReference type="Gene3D" id="3.40.50.1000">
    <property type="entry name" value="HAD superfamily/HAD-like"/>
    <property type="match status" value="1"/>
</dbReference>
<evidence type="ECO:0000313" key="3">
    <source>
        <dbReference type="EMBL" id="RTR29213.1"/>
    </source>
</evidence>
<proteinExistence type="predicted"/>
<dbReference type="InterPro" id="IPR023214">
    <property type="entry name" value="HAD_sf"/>
</dbReference>
<reference evidence="3 4" key="1">
    <citation type="submission" date="2018-12" db="EMBL/GenBank/DDBJ databases">
        <title>Bacillus yapensis draft genome sequence.</title>
        <authorList>
            <person name="Yu L."/>
            <person name="Xu X."/>
            <person name="Tang X."/>
        </authorList>
    </citation>
    <scope>NUCLEOTIDE SEQUENCE [LARGE SCALE GENOMIC DNA]</scope>
    <source>
        <strain evidence="3 4">XXST-01</strain>
    </source>
</reference>
<organism evidence="3 4">
    <name type="scientific">Bacillus yapensis</name>
    <dbReference type="NCBI Taxonomy" id="2492960"/>
    <lineage>
        <taxon>Bacteria</taxon>
        <taxon>Bacillati</taxon>
        <taxon>Bacillota</taxon>
        <taxon>Bacilli</taxon>
        <taxon>Bacillales</taxon>
        <taxon>Bacillaceae</taxon>
        <taxon>Bacillus</taxon>
    </lineage>
</organism>
<dbReference type="OrthoDB" id="2081981at2"/>
<dbReference type="EMBL" id="RXNT01000013">
    <property type="protein sequence ID" value="RTR29213.1"/>
    <property type="molecule type" value="Genomic_DNA"/>
</dbReference>
<evidence type="ECO:0000313" key="4">
    <source>
        <dbReference type="Proteomes" id="UP000271374"/>
    </source>
</evidence>
<name>A0A3S0IAS8_9BACI</name>
<keyword evidence="2" id="KW-0460">Magnesium</keyword>
<comment type="caution">
    <text evidence="3">The sequence shown here is derived from an EMBL/GenBank/DDBJ whole genome shotgun (WGS) entry which is preliminary data.</text>
</comment>
<accession>A0A3S0IAS8</accession>
<dbReference type="GO" id="GO:0006281">
    <property type="term" value="P:DNA repair"/>
    <property type="evidence" value="ECO:0007669"/>
    <property type="project" value="TreeGrafter"/>
</dbReference>
<gene>
    <name evidence="3" type="ORF">EKG37_15895</name>
</gene>
<dbReference type="AlphaFoldDB" id="A0A3S0IAS8"/>
<dbReference type="Pfam" id="PF00702">
    <property type="entry name" value="Hydrolase"/>
    <property type="match status" value="1"/>
</dbReference>
<dbReference type="Proteomes" id="UP000271374">
    <property type="component" value="Unassembled WGS sequence"/>
</dbReference>
<dbReference type="PANTHER" id="PTHR43434">
    <property type="entry name" value="PHOSPHOGLYCOLATE PHOSPHATASE"/>
    <property type="match status" value="1"/>
</dbReference>
<evidence type="ECO:0000256" key="1">
    <source>
        <dbReference type="ARBA" id="ARBA00022801"/>
    </source>
</evidence>
<dbReference type="GO" id="GO:0008967">
    <property type="term" value="F:phosphoglycolate phosphatase activity"/>
    <property type="evidence" value="ECO:0007669"/>
    <property type="project" value="TreeGrafter"/>
</dbReference>
<dbReference type="InterPro" id="IPR050155">
    <property type="entry name" value="HAD-like_hydrolase_sf"/>
</dbReference>
<dbReference type="RefSeq" id="WP_126409794.1">
    <property type="nucleotide sequence ID" value="NZ_RXNT01000013.1"/>
</dbReference>